<organism evidence="4 5">
    <name type="scientific">Stieleria marina</name>
    <dbReference type="NCBI Taxonomy" id="1930275"/>
    <lineage>
        <taxon>Bacteria</taxon>
        <taxon>Pseudomonadati</taxon>
        <taxon>Planctomycetota</taxon>
        <taxon>Planctomycetia</taxon>
        <taxon>Pirellulales</taxon>
        <taxon>Pirellulaceae</taxon>
        <taxon>Stieleria</taxon>
    </lineage>
</organism>
<dbReference type="GO" id="GO:0009251">
    <property type="term" value="P:glucan catabolic process"/>
    <property type="evidence" value="ECO:0007669"/>
    <property type="project" value="TreeGrafter"/>
</dbReference>
<sequence length="355" mass="39705" precursor="true">MALRKLAVLSLAALSFVVLKPSVNCAQDANETAAVSVTPSGTALNESGADAPAWVPPGKWRLSWADEFAGKGVPEKWYPMLGYDPEAFKANEAKGLRWSGPTEESAWMYSTKSGNHVLNGAGQLVMRIVCDKTKENEHGPRVNAAYLLSGYPEKWDSTEPNNAKWAGKFVSPTDGPIYISASVRSDQVVGYSTWFAFWLFTETRAYNDDPANGSEVDIVEIVKGKPDYMSHCFNVANHWGKKDASKSEQFNAASRPRPQEYVDVNDDKYHVYGLEWSTDSMKCYVDGKLYYTFTDNIPTDPVDMMMLLTLEFKPNSWDPNQGDGRTEGPFVSDTKETREMSRAMVDYVRVYQKQN</sequence>
<protein>
    <submittedName>
        <fullName evidence="4">Glucan endo-1,3-beta-glucosidase A1</fullName>
        <ecNumber evidence="4">3.2.1.39</ecNumber>
    </submittedName>
</protein>
<evidence type="ECO:0000256" key="2">
    <source>
        <dbReference type="SAM" id="SignalP"/>
    </source>
</evidence>
<keyword evidence="4" id="KW-0326">Glycosidase</keyword>
<dbReference type="AlphaFoldDB" id="A0A517NX76"/>
<gene>
    <name evidence="4" type="primary">glcA_1</name>
    <name evidence="4" type="ORF">K239x_37210</name>
</gene>
<keyword evidence="5" id="KW-1185">Reference proteome</keyword>
<accession>A0A517NX76</accession>
<keyword evidence="4" id="KW-0378">Hydrolase</keyword>
<evidence type="ECO:0000313" key="5">
    <source>
        <dbReference type="Proteomes" id="UP000319817"/>
    </source>
</evidence>
<proteinExistence type="inferred from homology"/>
<dbReference type="PANTHER" id="PTHR10963:SF24">
    <property type="entry name" value="GLYCOSIDASE C21B10.07-RELATED"/>
    <property type="match status" value="1"/>
</dbReference>
<dbReference type="GO" id="GO:0042973">
    <property type="term" value="F:glucan endo-1,3-beta-D-glucosidase activity"/>
    <property type="evidence" value="ECO:0007669"/>
    <property type="project" value="UniProtKB-EC"/>
</dbReference>
<dbReference type="Proteomes" id="UP000319817">
    <property type="component" value="Chromosome"/>
</dbReference>
<dbReference type="Gene3D" id="2.60.120.200">
    <property type="match status" value="1"/>
</dbReference>
<dbReference type="EC" id="3.2.1.39" evidence="4"/>
<evidence type="ECO:0000313" key="4">
    <source>
        <dbReference type="EMBL" id="QDT11721.1"/>
    </source>
</evidence>
<dbReference type="PANTHER" id="PTHR10963">
    <property type="entry name" value="GLYCOSYL HYDROLASE-RELATED"/>
    <property type="match status" value="1"/>
</dbReference>
<evidence type="ECO:0000259" key="3">
    <source>
        <dbReference type="PROSITE" id="PS51762"/>
    </source>
</evidence>
<feature type="signal peptide" evidence="2">
    <location>
        <begin position="1"/>
        <end position="26"/>
    </location>
</feature>
<reference evidence="4 5" key="1">
    <citation type="submission" date="2019-02" db="EMBL/GenBank/DDBJ databases">
        <title>Deep-cultivation of Planctomycetes and their phenomic and genomic characterization uncovers novel biology.</title>
        <authorList>
            <person name="Wiegand S."/>
            <person name="Jogler M."/>
            <person name="Boedeker C."/>
            <person name="Pinto D."/>
            <person name="Vollmers J."/>
            <person name="Rivas-Marin E."/>
            <person name="Kohn T."/>
            <person name="Peeters S.H."/>
            <person name="Heuer A."/>
            <person name="Rast P."/>
            <person name="Oberbeckmann S."/>
            <person name="Bunk B."/>
            <person name="Jeske O."/>
            <person name="Meyerdierks A."/>
            <person name="Storesund J.E."/>
            <person name="Kallscheuer N."/>
            <person name="Luecker S."/>
            <person name="Lage O.M."/>
            <person name="Pohl T."/>
            <person name="Merkel B.J."/>
            <person name="Hornburger P."/>
            <person name="Mueller R.-W."/>
            <person name="Bruemmer F."/>
            <person name="Labrenz M."/>
            <person name="Spormann A.M."/>
            <person name="Op den Camp H."/>
            <person name="Overmann J."/>
            <person name="Amann R."/>
            <person name="Jetten M.S.M."/>
            <person name="Mascher T."/>
            <person name="Medema M.H."/>
            <person name="Devos D.P."/>
            <person name="Kaster A.-K."/>
            <person name="Ovreas L."/>
            <person name="Rohde M."/>
            <person name="Galperin M.Y."/>
            <person name="Jogler C."/>
        </authorList>
    </citation>
    <scope>NUCLEOTIDE SEQUENCE [LARGE SCALE GENOMIC DNA]</scope>
    <source>
        <strain evidence="4 5">K23_9</strain>
    </source>
</reference>
<dbReference type="PROSITE" id="PS51762">
    <property type="entry name" value="GH16_2"/>
    <property type="match status" value="1"/>
</dbReference>
<evidence type="ECO:0000256" key="1">
    <source>
        <dbReference type="ARBA" id="ARBA00006865"/>
    </source>
</evidence>
<keyword evidence="2" id="KW-0732">Signal</keyword>
<dbReference type="InterPro" id="IPR013320">
    <property type="entry name" value="ConA-like_dom_sf"/>
</dbReference>
<dbReference type="Pfam" id="PF00722">
    <property type="entry name" value="Glyco_hydro_16"/>
    <property type="match status" value="1"/>
</dbReference>
<dbReference type="SUPFAM" id="SSF49899">
    <property type="entry name" value="Concanavalin A-like lectins/glucanases"/>
    <property type="match status" value="1"/>
</dbReference>
<feature type="chain" id="PRO_5022161333" evidence="2">
    <location>
        <begin position="27"/>
        <end position="355"/>
    </location>
</feature>
<dbReference type="InterPro" id="IPR000757">
    <property type="entry name" value="Beta-glucanase-like"/>
</dbReference>
<name>A0A517NX76_9BACT</name>
<feature type="domain" description="GH16" evidence="3">
    <location>
        <begin position="96"/>
        <end position="355"/>
    </location>
</feature>
<dbReference type="OrthoDB" id="9809583at2"/>
<comment type="similarity">
    <text evidence="1">Belongs to the glycosyl hydrolase 16 family.</text>
</comment>
<dbReference type="RefSeq" id="WP_145419514.1">
    <property type="nucleotide sequence ID" value="NZ_CP036526.1"/>
</dbReference>
<dbReference type="InterPro" id="IPR050546">
    <property type="entry name" value="Glycosyl_Hydrlase_16"/>
</dbReference>
<dbReference type="EMBL" id="CP036526">
    <property type="protein sequence ID" value="QDT11721.1"/>
    <property type="molecule type" value="Genomic_DNA"/>
</dbReference>